<comment type="caution">
    <text evidence="1">The sequence shown here is derived from an EMBL/GenBank/DDBJ whole genome shotgun (WGS) entry which is preliminary data.</text>
</comment>
<evidence type="ECO:0000313" key="1">
    <source>
        <dbReference type="EMBL" id="PON91337.1"/>
    </source>
</evidence>
<reference evidence="2" key="1">
    <citation type="submission" date="2016-06" db="EMBL/GenBank/DDBJ databases">
        <title>Parallel loss of symbiosis genes in relatives of nitrogen-fixing non-legume Parasponia.</title>
        <authorList>
            <person name="Van Velzen R."/>
            <person name="Holmer R."/>
            <person name="Bu F."/>
            <person name="Rutten L."/>
            <person name="Van Zeijl A."/>
            <person name="Liu W."/>
            <person name="Santuari L."/>
            <person name="Cao Q."/>
            <person name="Sharma T."/>
            <person name="Shen D."/>
            <person name="Roswanjaya Y."/>
            <person name="Wardhani T."/>
            <person name="Kalhor M.S."/>
            <person name="Jansen J."/>
            <person name="Van den Hoogen J."/>
            <person name="Gungor B."/>
            <person name="Hartog M."/>
            <person name="Hontelez J."/>
            <person name="Verver J."/>
            <person name="Yang W.-C."/>
            <person name="Schijlen E."/>
            <person name="Repin R."/>
            <person name="Schilthuizen M."/>
            <person name="Schranz E."/>
            <person name="Heidstra R."/>
            <person name="Miyata K."/>
            <person name="Fedorova E."/>
            <person name="Kohlen W."/>
            <person name="Bisseling T."/>
            <person name="Smit S."/>
            <person name="Geurts R."/>
        </authorList>
    </citation>
    <scope>NUCLEOTIDE SEQUENCE [LARGE SCALE GENOMIC DNA]</scope>
    <source>
        <strain evidence="2">cv. RG33-2</strain>
    </source>
</reference>
<name>A0A2P5F0L0_TREOI</name>
<accession>A0A2P5F0L0</accession>
<protein>
    <recommendedName>
        <fullName evidence="3">Ulp1 protease family, C-terminal catalytic domain containing protein</fullName>
    </recommendedName>
</protein>
<dbReference type="AlphaFoldDB" id="A0A2P5F0L0"/>
<gene>
    <name evidence="1" type="ORF">TorRG33x02_129000</name>
</gene>
<keyword evidence="2" id="KW-1185">Reference proteome</keyword>
<dbReference type="Proteomes" id="UP000237000">
    <property type="component" value="Unassembled WGS sequence"/>
</dbReference>
<evidence type="ECO:0000313" key="2">
    <source>
        <dbReference type="Proteomes" id="UP000237000"/>
    </source>
</evidence>
<dbReference type="EMBL" id="JXTC01000075">
    <property type="protein sequence ID" value="PON91337.1"/>
    <property type="molecule type" value="Genomic_DNA"/>
</dbReference>
<sequence length="101" mass="12070">MKLRGIDYAFIEELREGMRVDWKFVSFVIIRDDCEVDQCEDFNCGIYVIKCMEAAYKRDRVCNHVKLEEERSHAAMKMAMAPHNLRHRYLLNRAKCHMPDD</sequence>
<dbReference type="InParanoid" id="A0A2P5F0L0"/>
<evidence type="ECO:0008006" key="3">
    <source>
        <dbReference type="Google" id="ProtNLM"/>
    </source>
</evidence>
<proteinExistence type="predicted"/>
<organism evidence="1 2">
    <name type="scientific">Trema orientale</name>
    <name type="common">Charcoal tree</name>
    <name type="synonym">Celtis orientalis</name>
    <dbReference type="NCBI Taxonomy" id="63057"/>
    <lineage>
        <taxon>Eukaryota</taxon>
        <taxon>Viridiplantae</taxon>
        <taxon>Streptophyta</taxon>
        <taxon>Embryophyta</taxon>
        <taxon>Tracheophyta</taxon>
        <taxon>Spermatophyta</taxon>
        <taxon>Magnoliopsida</taxon>
        <taxon>eudicotyledons</taxon>
        <taxon>Gunneridae</taxon>
        <taxon>Pentapetalae</taxon>
        <taxon>rosids</taxon>
        <taxon>fabids</taxon>
        <taxon>Rosales</taxon>
        <taxon>Cannabaceae</taxon>
        <taxon>Trema</taxon>
    </lineage>
</organism>